<name>A0A919PTM3_9ACTN</name>
<organism evidence="2 3">
    <name type="scientific">Dactylosporangium siamense</name>
    <dbReference type="NCBI Taxonomy" id="685454"/>
    <lineage>
        <taxon>Bacteria</taxon>
        <taxon>Bacillati</taxon>
        <taxon>Actinomycetota</taxon>
        <taxon>Actinomycetes</taxon>
        <taxon>Micromonosporales</taxon>
        <taxon>Micromonosporaceae</taxon>
        <taxon>Dactylosporangium</taxon>
    </lineage>
</organism>
<sequence>MRAIVSVMLRRIMAMASCGVVLAGCNGPAGAGTAQPTASPAQRSIQARWWEWAATEAVDTNPVADRTGTHCARNQSGDVWFLAGTFGGQVQRRCTVPLGVRLVAPAINLVSGEEDDCRSYMAGVTGTIQLDGAEVPLERIEHEAITFIAGPGNPVTDTSGKTRGVACGLWARIDPPGAGEHKVRIQGKSGTFEVDAQYTLVVTVTSQSAA</sequence>
<keyword evidence="1" id="KW-0732">Signal</keyword>
<accession>A0A919PTM3</accession>
<feature type="chain" id="PRO_5038974814" description="Lipoprotein" evidence="1">
    <location>
        <begin position="24"/>
        <end position="210"/>
    </location>
</feature>
<reference evidence="2" key="1">
    <citation type="submission" date="2021-01" db="EMBL/GenBank/DDBJ databases">
        <title>Whole genome shotgun sequence of Dactylosporangium siamense NBRC 106093.</title>
        <authorList>
            <person name="Komaki H."/>
            <person name="Tamura T."/>
        </authorList>
    </citation>
    <scope>NUCLEOTIDE SEQUENCE</scope>
    <source>
        <strain evidence="2">NBRC 106093</strain>
    </source>
</reference>
<evidence type="ECO:0000313" key="2">
    <source>
        <dbReference type="EMBL" id="GIG49979.1"/>
    </source>
</evidence>
<dbReference type="AlphaFoldDB" id="A0A919PTM3"/>
<protein>
    <recommendedName>
        <fullName evidence="4">Lipoprotein</fullName>
    </recommendedName>
</protein>
<evidence type="ECO:0000313" key="3">
    <source>
        <dbReference type="Proteomes" id="UP000660611"/>
    </source>
</evidence>
<proteinExistence type="predicted"/>
<dbReference type="Proteomes" id="UP000660611">
    <property type="component" value="Unassembled WGS sequence"/>
</dbReference>
<evidence type="ECO:0000256" key="1">
    <source>
        <dbReference type="SAM" id="SignalP"/>
    </source>
</evidence>
<dbReference type="PROSITE" id="PS51257">
    <property type="entry name" value="PROKAR_LIPOPROTEIN"/>
    <property type="match status" value="1"/>
</dbReference>
<keyword evidence="3" id="KW-1185">Reference proteome</keyword>
<feature type="signal peptide" evidence="1">
    <location>
        <begin position="1"/>
        <end position="23"/>
    </location>
</feature>
<evidence type="ECO:0008006" key="4">
    <source>
        <dbReference type="Google" id="ProtNLM"/>
    </source>
</evidence>
<comment type="caution">
    <text evidence="2">The sequence shown here is derived from an EMBL/GenBank/DDBJ whole genome shotgun (WGS) entry which is preliminary data.</text>
</comment>
<dbReference type="EMBL" id="BONQ01000126">
    <property type="protein sequence ID" value="GIG49979.1"/>
    <property type="molecule type" value="Genomic_DNA"/>
</dbReference>
<gene>
    <name evidence="2" type="ORF">Dsi01nite_080200</name>
</gene>